<sequence>MLLALLFILKVLLEIANGVDFVFPCGQPKVYTGYLWSNSTVVHVVPRIQATSEKLNDHFGKACRFNVHSSENLPFYVELLDMKYGFAELRVDPKISSNIKNTSSLVLEIQAIDCNEQPKTSPRVPIRIQVINRHGPVFDKPHYNFKIGQRSPIGSIVGQIQAIEEVSQTSDHVNTAICGYRLDPPDNPFAINSYGVIRVRESLSSLAQRPYSLQVIAEDCTRPVPHRASVGITIDQILVDCRPGWKNIPTDIEFLGSEEKPERLFQHSSLHLDTCTGPCSDPFIEARLELRAAVIGQNLLTASSQSCRHDPVSIRRQQKFCGLNPSTNTNLLPNPEYDIVNQLIGPALGNPPRLIPSLLAWRFDTASSTVWEVDTNRLINHTKQSFSWDSDFTISFWLRRRNANNYLNKANIEDHEESIICSHDDIEPEWRYLSINLRECRFIVRIMSSAPRTNVDDPKKSTMWIFDPLPEDICSQSTGHDDGIWHHYSITFSSSPSAVTNDPISILIDGQDLDIKAMPTDYESIQSASNPFKYQGKPRLTIGACYDPQTHLTRQHLNGDLTGFTLLQEKTESPNSLRCISQCGEALLIPNVLQVLCPDIDIHLENDVITVSGQNVNHVIDVLTSIAYARPQPGISVNYVPNVAQARLLRLLTTYRCTGDQQFTIPTAEIRLNVLPMTVTDLLKSSSHHEISDQISQSPKDASLWIPSNMHILDRPSISQAAIESRANYDTETRPLQPPSLIILGSDIVTTEPPINPPGIPLFSDLRFGLPTEQVSDSSGSSEAAAIVPLDDCFVWLISTGSPISLNIRPKLYEEFGARIDWPIDETQSNQLIGMADRSGIQLRGRKPALIYANLLHKFRFLPPKNIRLMKAVDEKTEIIYMANIGLVCSLDSGKQTTPEFVVKIVIQGKEAKTESLVNEMGAFISNQTSSLSNSNLDAVHYVLSDQERRDSRDKTLSRLRPINPSEYNSETTDKKTQYNYTGLIVGLSISALILWLIIGAAVWYVRRNQPRTNSKPTRRRRFASQPADFGGSNLKTDPTLRLTANPVNDLHLLGMKTNVIRSMEYPNHSTPTRNQCIYSPPMTAHRTNPFNNTNNNNIPCDEISNSVSPIHTPRLADLEEFDDENYEYDDELTGINHPINDSKYWIMGPAATPTPTKFVKESIVKSLINQDQIGMPKLLPPDRYEWIDNEAESNWHEEIHACNDDKEELTPKELLVQTSNHVNQNSINQIVHV</sequence>
<keyword evidence="2" id="KW-0472">Membrane</keyword>
<dbReference type="GO" id="GO:0050806">
    <property type="term" value="P:positive regulation of synaptic transmission"/>
    <property type="evidence" value="ECO:0007669"/>
    <property type="project" value="TreeGrafter"/>
</dbReference>
<dbReference type="Gene3D" id="2.60.40.60">
    <property type="entry name" value="Cadherins"/>
    <property type="match status" value="1"/>
</dbReference>
<dbReference type="InterPro" id="IPR013320">
    <property type="entry name" value="ConA-like_dom_sf"/>
</dbReference>
<reference evidence="4" key="1">
    <citation type="submission" date="2022-06" db="EMBL/GenBank/DDBJ databases">
        <authorList>
            <person name="Berger JAMES D."/>
            <person name="Berger JAMES D."/>
        </authorList>
    </citation>
    <scope>NUCLEOTIDE SEQUENCE [LARGE SCALE GENOMIC DNA]</scope>
</reference>
<dbReference type="WBParaSite" id="TREG1_66610.2">
    <property type="protein sequence ID" value="TREG1_66610.2"/>
    <property type="gene ID" value="TREG1_66610"/>
</dbReference>
<evidence type="ECO:0000256" key="3">
    <source>
        <dbReference type="SAM" id="SignalP"/>
    </source>
</evidence>
<dbReference type="CDD" id="cd11304">
    <property type="entry name" value="Cadherin_repeat"/>
    <property type="match status" value="1"/>
</dbReference>
<dbReference type="GO" id="GO:0045211">
    <property type="term" value="C:postsynaptic membrane"/>
    <property type="evidence" value="ECO:0007669"/>
    <property type="project" value="TreeGrafter"/>
</dbReference>
<dbReference type="PANTHER" id="PTHR14139:SF2">
    <property type="entry name" value="CALSYNTENIN-1"/>
    <property type="match status" value="1"/>
</dbReference>
<dbReference type="InterPro" id="IPR015919">
    <property type="entry name" value="Cadherin-like_sf"/>
</dbReference>
<keyword evidence="2" id="KW-1133">Transmembrane helix</keyword>
<proteinExistence type="predicted"/>
<keyword evidence="4" id="KW-1185">Reference proteome</keyword>
<keyword evidence="3" id="KW-0732">Signal</keyword>
<feature type="chain" id="PRO_5041731626" description="Cadherin domain-containing protein" evidence="3">
    <location>
        <begin position="19"/>
        <end position="1234"/>
    </location>
</feature>
<dbReference type="AlphaFoldDB" id="A0AA85K4N6"/>
<reference evidence="5" key="2">
    <citation type="submission" date="2023-11" db="UniProtKB">
        <authorList>
            <consortium name="WormBaseParasite"/>
        </authorList>
    </citation>
    <scope>IDENTIFICATION</scope>
</reference>
<dbReference type="GO" id="GO:0009986">
    <property type="term" value="C:cell surface"/>
    <property type="evidence" value="ECO:0007669"/>
    <property type="project" value="TreeGrafter"/>
</dbReference>
<evidence type="ECO:0000313" key="4">
    <source>
        <dbReference type="Proteomes" id="UP000050795"/>
    </source>
</evidence>
<name>A0AA85K4N6_TRIRE</name>
<accession>A0AA85K4N6</accession>
<feature type="region of interest" description="Disordered" evidence="1">
    <location>
        <begin position="1012"/>
        <end position="1038"/>
    </location>
</feature>
<evidence type="ECO:0000256" key="2">
    <source>
        <dbReference type="SAM" id="Phobius"/>
    </source>
</evidence>
<dbReference type="SUPFAM" id="SSF49313">
    <property type="entry name" value="Cadherin-like"/>
    <property type="match status" value="1"/>
</dbReference>
<dbReference type="GO" id="GO:0051965">
    <property type="term" value="P:positive regulation of synapse assembly"/>
    <property type="evidence" value="ECO:0007669"/>
    <property type="project" value="TreeGrafter"/>
</dbReference>
<protein>
    <recommendedName>
        <fullName evidence="6">Cadherin domain-containing protein</fullName>
    </recommendedName>
</protein>
<dbReference type="SUPFAM" id="SSF49899">
    <property type="entry name" value="Concanavalin A-like lectins/glucanases"/>
    <property type="match status" value="1"/>
</dbReference>
<dbReference type="PANTHER" id="PTHR14139">
    <property type="entry name" value="CALSYNTENIN"/>
    <property type="match status" value="1"/>
</dbReference>
<evidence type="ECO:0000313" key="5">
    <source>
        <dbReference type="WBParaSite" id="TREG1_66610.2"/>
    </source>
</evidence>
<dbReference type="GO" id="GO:0005509">
    <property type="term" value="F:calcium ion binding"/>
    <property type="evidence" value="ECO:0007669"/>
    <property type="project" value="InterPro"/>
</dbReference>
<keyword evidence="2" id="KW-0812">Transmembrane</keyword>
<dbReference type="Gene3D" id="2.60.120.200">
    <property type="match status" value="1"/>
</dbReference>
<evidence type="ECO:0008006" key="6">
    <source>
        <dbReference type="Google" id="ProtNLM"/>
    </source>
</evidence>
<feature type="transmembrane region" description="Helical" evidence="2">
    <location>
        <begin position="981"/>
        <end position="1006"/>
    </location>
</feature>
<feature type="signal peptide" evidence="3">
    <location>
        <begin position="1"/>
        <end position="18"/>
    </location>
</feature>
<dbReference type="Proteomes" id="UP000050795">
    <property type="component" value="Unassembled WGS sequence"/>
</dbReference>
<evidence type="ECO:0000256" key="1">
    <source>
        <dbReference type="SAM" id="MobiDB-lite"/>
    </source>
</evidence>
<organism evidence="4 5">
    <name type="scientific">Trichobilharzia regenti</name>
    <name type="common">Nasal bird schistosome</name>
    <dbReference type="NCBI Taxonomy" id="157069"/>
    <lineage>
        <taxon>Eukaryota</taxon>
        <taxon>Metazoa</taxon>
        <taxon>Spiralia</taxon>
        <taxon>Lophotrochozoa</taxon>
        <taxon>Platyhelminthes</taxon>
        <taxon>Trematoda</taxon>
        <taxon>Digenea</taxon>
        <taxon>Strigeidida</taxon>
        <taxon>Schistosomatoidea</taxon>
        <taxon>Schistosomatidae</taxon>
        <taxon>Trichobilharzia</taxon>
    </lineage>
</organism>